<keyword evidence="6" id="KW-1185">Reference proteome</keyword>
<name>A0A2U1E4F2_9FIRM</name>
<evidence type="ECO:0000313" key="5">
    <source>
        <dbReference type="EMBL" id="PVY94801.1"/>
    </source>
</evidence>
<comment type="caution">
    <text evidence="5">The sequence shown here is derived from an EMBL/GenBank/DDBJ whole genome shotgun (WGS) entry which is preliminary data.</text>
</comment>
<dbReference type="Pfam" id="PF00005">
    <property type="entry name" value="ABC_tran"/>
    <property type="match status" value="1"/>
</dbReference>
<dbReference type="PROSITE" id="PS00211">
    <property type="entry name" value="ABC_TRANSPORTER_1"/>
    <property type="match status" value="1"/>
</dbReference>
<dbReference type="PANTHER" id="PTHR43423:SF1">
    <property type="entry name" value="ABC TRANSPORTER I FAMILY MEMBER 17"/>
    <property type="match status" value="1"/>
</dbReference>
<dbReference type="Proteomes" id="UP000245793">
    <property type="component" value="Unassembled WGS sequence"/>
</dbReference>
<dbReference type="InterPro" id="IPR027417">
    <property type="entry name" value="P-loop_NTPase"/>
</dbReference>
<keyword evidence="2" id="KW-0547">Nucleotide-binding</keyword>
<dbReference type="RefSeq" id="WP_116479832.1">
    <property type="nucleotide sequence ID" value="NZ_QEKV01000003.1"/>
</dbReference>
<organism evidence="5 6">
    <name type="scientific">Ezakiella coagulans</name>
    <dbReference type="NCBI Taxonomy" id="46507"/>
    <lineage>
        <taxon>Bacteria</taxon>
        <taxon>Bacillati</taxon>
        <taxon>Bacillota</taxon>
        <taxon>Tissierellia</taxon>
        <taxon>Ezakiella</taxon>
    </lineage>
</organism>
<evidence type="ECO:0000256" key="1">
    <source>
        <dbReference type="ARBA" id="ARBA00022448"/>
    </source>
</evidence>
<dbReference type="PANTHER" id="PTHR43423">
    <property type="entry name" value="ABC TRANSPORTER I FAMILY MEMBER 17"/>
    <property type="match status" value="1"/>
</dbReference>
<dbReference type="PROSITE" id="PS50893">
    <property type="entry name" value="ABC_TRANSPORTER_2"/>
    <property type="match status" value="1"/>
</dbReference>
<gene>
    <name evidence="5" type="ORF">C7381_10338</name>
</gene>
<dbReference type="Gene3D" id="3.40.50.300">
    <property type="entry name" value="P-loop containing nucleotide triphosphate hydrolases"/>
    <property type="match status" value="1"/>
</dbReference>
<evidence type="ECO:0000259" key="4">
    <source>
        <dbReference type="PROSITE" id="PS50893"/>
    </source>
</evidence>
<dbReference type="GO" id="GO:0005524">
    <property type="term" value="F:ATP binding"/>
    <property type="evidence" value="ECO:0007669"/>
    <property type="project" value="UniProtKB-KW"/>
</dbReference>
<evidence type="ECO:0000256" key="2">
    <source>
        <dbReference type="ARBA" id="ARBA00022741"/>
    </source>
</evidence>
<keyword evidence="3 5" id="KW-0067">ATP-binding</keyword>
<reference evidence="5 6" key="1">
    <citation type="submission" date="2018-04" db="EMBL/GenBank/DDBJ databases">
        <title>Genomic Encyclopedia of Type Strains, Phase IV (KMG-IV): sequencing the most valuable type-strain genomes for metagenomic binning, comparative biology and taxonomic classification.</title>
        <authorList>
            <person name="Goeker M."/>
        </authorList>
    </citation>
    <scope>NUCLEOTIDE SEQUENCE [LARGE SCALE GENOMIC DNA]</scope>
    <source>
        <strain evidence="5 6">DSM 20705</strain>
    </source>
</reference>
<dbReference type="GO" id="GO:0016887">
    <property type="term" value="F:ATP hydrolysis activity"/>
    <property type="evidence" value="ECO:0007669"/>
    <property type="project" value="InterPro"/>
</dbReference>
<dbReference type="AlphaFoldDB" id="A0A2U1E4F2"/>
<accession>A0A2U1E4F2</accession>
<proteinExistence type="predicted"/>
<dbReference type="SUPFAM" id="SSF52540">
    <property type="entry name" value="P-loop containing nucleoside triphosphate hydrolases"/>
    <property type="match status" value="1"/>
</dbReference>
<keyword evidence="1" id="KW-0813">Transport</keyword>
<protein>
    <submittedName>
        <fullName evidence="5">Putative ABC transport system ATP-binding protein</fullName>
    </submittedName>
</protein>
<feature type="domain" description="ABC transporter" evidence="4">
    <location>
        <begin position="2"/>
        <end position="210"/>
    </location>
</feature>
<dbReference type="InterPro" id="IPR003593">
    <property type="entry name" value="AAA+_ATPase"/>
</dbReference>
<dbReference type="InterPro" id="IPR003439">
    <property type="entry name" value="ABC_transporter-like_ATP-bd"/>
</dbReference>
<dbReference type="InterPro" id="IPR017871">
    <property type="entry name" value="ABC_transporter-like_CS"/>
</dbReference>
<evidence type="ECO:0000256" key="3">
    <source>
        <dbReference type="ARBA" id="ARBA00022840"/>
    </source>
</evidence>
<dbReference type="EMBL" id="QEKV01000003">
    <property type="protein sequence ID" value="PVY94801.1"/>
    <property type="molecule type" value="Genomic_DNA"/>
</dbReference>
<sequence>MFKLKDIKFKNILDIENLEIHENVVTIVKGESGSGKSTMLKLLNNIISPDSGVVMYNGVDVNDINPITLRRDVIMQSQFPNIFPGNVRENLNIIFTLRGEEGLDDEKLLKALEIVNLKKDLTDDAQNLSGGEKTRLSIARLFLVEPEVFLLDEPGASLDSKTEEILMNNVISEIKKRNKTLIFISHSDNPEMIADEIITMKNGKVLSHEC</sequence>
<dbReference type="SMART" id="SM00382">
    <property type="entry name" value="AAA"/>
    <property type="match status" value="1"/>
</dbReference>
<evidence type="ECO:0000313" key="6">
    <source>
        <dbReference type="Proteomes" id="UP000245793"/>
    </source>
</evidence>